<evidence type="ECO:0008006" key="4">
    <source>
        <dbReference type="Google" id="ProtNLM"/>
    </source>
</evidence>
<feature type="transmembrane region" description="Helical" evidence="1">
    <location>
        <begin position="43"/>
        <end position="70"/>
    </location>
</feature>
<comment type="caution">
    <text evidence="2">The sequence shown here is derived from an EMBL/GenBank/DDBJ whole genome shotgun (WGS) entry which is preliminary data.</text>
</comment>
<evidence type="ECO:0000256" key="1">
    <source>
        <dbReference type="SAM" id="Phobius"/>
    </source>
</evidence>
<keyword evidence="1" id="KW-0812">Transmembrane</keyword>
<keyword evidence="1" id="KW-0472">Membrane</keyword>
<keyword evidence="1" id="KW-1133">Transmembrane helix</keyword>
<proteinExistence type="predicted"/>
<dbReference type="Proteomes" id="UP000033947">
    <property type="component" value="Unassembled WGS sequence"/>
</dbReference>
<dbReference type="EMBL" id="LCBB01000001">
    <property type="protein sequence ID" value="KKS03628.1"/>
    <property type="molecule type" value="Genomic_DNA"/>
</dbReference>
<gene>
    <name evidence="2" type="ORF">UU55_C0001G0089</name>
</gene>
<protein>
    <recommendedName>
        <fullName evidence="4">DUF1146 domain-containing protein</fullName>
    </recommendedName>
</protein>
<sequence length="71" mass="7948">MESAGQVLTQIYFVWGVCASIFVLIRGFVFARKEIQKHELSSFLMVLFIAAVLALLSAAVYVWTAIATFIF</sequence>
<feature type="transmembrane region" description="Helical" evidence="1">
    <location>
        <begin position="12"/>
        <end position="31"/>
    </location>
</feature>
<dbReference type="AlphaFoldDB" id="A0A0G0YT97"/>
<evidence type="ECO:0000313" key="3">
    <source>
        <dbReference type="Proteomes" id="UP000033947"/>
    </source>
</evidence>
<reference evidence="2 3" key="1">
    <citation type="journal article" date="2015" name="Nature">
        <title>rRNA introns, odd ribosomes, and small enigmatic genomes across a large radiation of phyla.</title>
        <authorList>
            <person name="Brown C.T."/>
            <person name="Hug L.A."/>
            <person name="Thomas B.C."/>
            <person name="Sharon I."/>
            <person name="Castelle C.J."/>
            <person name="Singh A."/>
            <person name="Wilkins M.J."/>
            <person name="Williams K.H."/>
            <person name="Banfield J.F."/>
        </authorList>
    </citation>
    <scope>NUCLEOTIDE SEQUENCE [LARGE SCALE GENOMIC DNA]</scope>
</reference>
<evidence type="ECO:0000313" key="2">
    <source>
        <dbReference type="EMBL" id="KKS03628.1"/>
    </source>
</evidence>
<name>A0A0G0YT97_UNCKA</name>
<accession>A0A0G0YT97</accession>
<organism evidence="2 3">
    <name type="scientific">candidate division WWE3 bacterium GW2011_GWC2_41_23</name>
    <dbReference type="NCBI Taxonomy" id="1619123"/>
    <lineage>
        <taxon>Bacteria</taxon>
        <taxon>Katanobacteria</taxon>
    </lineage>
</organism>